<keyword evidence="4" id="KW-0378">Hydrolase</keyword>
<evidence type="ECO:0000256" key="2">
    <source>
        <dbReference type="ARBA" id="ARBA00012111"/>
    </source>
</evidence>
<dbReference type="EC" id="3.5.1.98" evidence="2"/>
<dbReference type="EMBL" id="JASCZI010151335">
    <property type="protein sequence ID" value="MED6172129.1"/>
    <property type="molecule type" value="Genomic_DNA"/>
</dbReference>
<proteinExistence type="predicted"/>
<keyword evidence="8" id="KW-0539">Nucleus</keyword>
<dbReference type="InterPro" id="IPR037138">
    <property type="entry name" value="His_deacetylse_dom_sf"/>
</dbReference>
<feature type="non-terminal residue" evidence="9">
    <location>
        <position position="1"/>
    </location>
</feature>
<keyword evidence="3" id="KW-0678">Repressor</keyword>
<organism evidence="9 10">
    <name type="scientific">Stylosanthes scabra</name>
    <dbReference type="NCBI Taxonomy" id="79078"/>
    <lineage>
        <taxon>Eukaryota</taxon>
        <taxon>Viridiplantae</taxon>
        <taxon>Streptophyta</taxon>
        <taxon>Embryophyta</taxon>
        <taxon>Tracheophyta</taxon>
        <taxon>Spermatophyta</taxon>
        <taxon>Magnoliopsida</taxon>
        <taxon>eudicotyledons</taxon>
        <taxon>Gunneridae</taxon>
        <taxon>Pentapetalae</taxon>
        <taxon>rosids</taxon>
        <taxon>fabids</taxon>
        <taxon>Fabales</taxon>
        <taxon>Fabaceae</taxon>
        <taxon>Papilionoideae</taxon>
        <taxon>50 kb inversion clade</taxon>
        <taxon>dalbergioids sensu lato</taxon>
        <taxon>Dalbergieae</taxon>
        <taxon>Pterocarpus clade</taxon>
        <taxon>Stylosanthes</taxon>
    </lineage>
</organism>
<evidence type="ECO:0000256" key="7">
    <source>
        <dbReference type="ARBA" id="ARBA00023163"/>
    </source>
</evidence>
<evidence type="ECO:0000256" key="4">
    <source>
        <dbReference type="ARBA" id="ARBA00022801"/>
    </source>
</evidence>
<evidence type="ECO:0000256" key="8">
    <source>
        <dbReference type="ARBA" id="ARBA00023242"/>
    </source>
</evidence>
<sequence>VTPSGYAQMTHMLNTLSGGKMLVILEGGYNLRSISSSATAVIKVLLADSPEREPENSVPSAAGLQTVMDVLKIQKHYWQSLGPIFTKLQSQWRIEYLRIKRKHIKKRRRVPAPIWWQWGRKSFLYHFLNGHLSVKSK</sequence>
<keyword evidence="7" id="KW-0804">Transcription</keyword>
<dbReference type="PANTHER" id="PTHR10625">
    <property type="entry name" value="HISTONE DEACETYLASE HDAC1-RELATED"/>
    <property type="match status" value="1"/>
</dbReference>
<gene>
    <name evidence="9" type="ORF">PIB30_047216</name>
</gene>
<dbReference type="Proteomes" id="UP001341840">
    <property type="component" value="Unassembled WGS sequence"/>
</dbReference>
<keyword evidence="6" id="KW-0805">Transcription regulation</keyword>
<comment type="caution">
    <text evidence="9">The sequence shown here is derived from an EMBL/GenBank/DDBJ whole genome shotgun (WGS) entry which is preliminary data.</text>
</comment>
<evidence type="ECO:0000256" key="6">
    <source>
        <dbReference type="ARBA" id="ARBA00023015"/>
    </source>
</evidence>
<evidence type="ECO:0000256" key="3">
    <source>
        <dbReference type="ARBA" id="ARBA00022491"/>
    </source>
</evidence>
<evidence type="ECO:0000313" key="10">
    <source>
        <dbReference type="Proteomes" id="UP001341840"/>
    </source>
</evidence>
<evidence type="ECO:0000256" key="5">
    <source>
        <dbReference type="ARBA" id="ARBA00022853"/>
    </source>
</evidence>
<comment type="subcellular location">
    <subcellularLocation>
        <location evidence="1">Nucleus</location>
    </subcellularLocation>
</comment>
<protein>
    <recommendedName>
        <fullName evidence="2">histone deacetylase</fullName>
        <ecNumber evidence="2">3.5.1.98</ecNumber>
    </recommendedName>
</protein>
<accession>A0ABU6VF27</accession>
<evidence type="ECO:0000256" key="1">
    <source>
        <dbReference type="ARBA" id="ARBA00004123"/>
    </source>
</evidence>
<dbReference type="SUPFAM" id="SSF52768">
    <property type="entry name" value="Arginase/deacetylase"/>
    <property type="match status" value="1"/>
</dbReference>
<keyword evidence="5" id="KW-0156">Chromatin regulator</keyword>
<dbReference type="InterPro" id="IPR023696">
    <property type="entry name" value="Ureohydrolase_dom_sf"/>
</dbReference>
<reference evidence="9 10" key="1">
    <citation type="journal article" date="2023" name="Plants (Basel)">
        <title>Bridging the Gap: Combining Genomics and Transcriptomics Approaches to Understand Stylosanthes scabra, an Orphan Legume from the Brazilian Caatinga.</title>
        <authorList>
            <person name="Ferreira-Neto J.R.C."/>
            <person name="da Silva M.D."/>
            <person name="Binneck E."/>
            <person name="de Melo N.F."/>
            <person name="da Silva R.H."/>
            <person name="de Melo A.L.T.M."/>
            <person name="Pandolfi V."/>
            <person name="Bustamante F.O."/>
            <person name="Brasileiro-Vidal A.C."/>
            <person name="Benko-Iseppon A.M."/>
        </authorList>
    </citation>
    <scope>NUCLEOTIDE SEQUENCE [LARGE SCALE GENOMIC DNA]</scope>
    <source>
        <tissue evidence="9">Leaves</tissue>
    </source>
</reference>
<dbReference type="PANTHER" id="PTHR10625:SF5">
    <property type="entry name" value="HISTONE DEACETYLASE"/>
    <property type="match status" value="1"/>
</dbReference>
<name>A0ABU6VF27_9FABA</name>
<keyword evidence="10" id="KW-1185">Reference proteome</keyword>
<evidence type="ECO:0000313" key="9">
    <source>
        <dbReference type="EMBL" id="MED6172129.1"/>
    </source>
</evidence>
<dbReference type="Gene3D" id="3.40.800.20">
    <property type="entry name" value="Histone deacetylase domain"/>
    <property type="match status" value="1"/>
</dbReference>